<reference evidence="2 3" key="1">
    <citation type="submission" date="2020-07" db="EMBL/GenBank/DDBJ databases">
        <authorList>
            <person name="Xu S."/>
            <person name="Li A."/>
        </authorList>
    </citation>
    <scope>NUCLEOTIDE SEQUENCE [LARGE SCALE GENOMIC DNA]</scope>
    <source>
        <strain evidence="2 3">SG-8</strain>
    </source>
</reference>
<feature type="transmembrane region" description="Helical" evidence="1">
    <location>
        <begin position="21"/>
        <end position="41"/>
    </location>
</feature>
<keyword evidence="1" id="KW-0812">Transmembrane</keyword>
<gene>
    <name evidence="2" type="ORF">H4F99_06160</name>
</gene>
<accession>A0A7W3U3Q4</accession>
<feature type="transmembrane region" description="Helical" evidence="1">
    <location>
        <begin position="47"/>
        <end position="64"/>
    </location>
</feature>
<keyword evidence="1" id="KW-0472">Membrane</keyword>
<sequence length="70" mass="7477">MHESRLTSAQAAARWLRAHALSLWFGGLGVLGIARFAIHAMSSPPAVQGWAWLAGGLLCLAAAWRARPRG</sequence>
<dbReference type="RefSeq" id="WP_182668857.1">
    <property type="nucleotide sequence ID" value="NZ_JACHTE010000004.1"/>
</dbReference>
<evidence type="ECO:0000313" key="2">
    <source>
        <dbReference type="EMBL" id="MBB1088070.1"/>
    </source>
</evidence>
<comment type="caution">
    <text evidence="2">The sequence shown here is derived from an EMBL/GenBank/DDBJ whole genome shotgun (WGS) entry which is preliminary data.</text>
</comment>
<proteinExistence type="predicted"/>
<keyword evidence="1" id="KW-1133">Transmembrane helix</keyword>
<protein>
    <submittedName>
        <fullName evidence="2">Uncharacterized protein</fullName>
    </submittedName>
</protein>
<evidence type="ECO:0000313" key="3">
    <source>
        <dbReference type="Proteomes" id="UP000552587"/>
    </source>
</evidence>
<keyword evidence="3" id="KW-1185">Reference proteome</keyword>
<dbReference type="Proteomes" id="UP000552587">
    <property type="component" value="Unassembled WGS sequence"/>
</dbReference>
<dbReference type="AlphaFoldDB" id="A0A7W3U3Q4"/>
<name>A0A7W3U3Q4_9GAMM</name>
<evidence type="ECO:0000256" key="1">
    <source>
        <dbReference type="SAM" id="Phobius"/>
    </source>
</evidence>
<organism evidence="2 3">
    <name type="scientific">Marilutibacter penaei</name>
    <dbReference type="NCBI Taxonomy" id="2759900"/>
    <lineage>
        <taxon>Bacteria</taxon>
        <taxon>Pseudomonadati</taxon>
        <taxon>Pseudomonadota</taxon>
        <taxon>Gammaproteobacteria</taxon>
        <taxon>Lysobacterales</taxon>
        <taxon>Lysobacteraceae</taxon>
        <taxon>Marilutibacter</taxon>
    </lineage>
</organism>
<dbReference type="EMBL" id="JACHTE010000004">
    <property type="protein sequence ID" value="MBB1088070.1"/>
    <property type="molecule type" value="Genomic_DNA"/>
</dbReference>